<dbReference type="EMBL" id="UPHL01000006">
    <property type="protein sequence ID" value="VAZ81325.1"/>
    <property type="molecule type" value="Genomic_DNA"/>
</dbReference>
<feature type="region of interest" description="Disordered" evidence="1">
    <location>
        <begin position="100"/>
        <end position="137"/>
    </location>
</feature>
<name>A0AB38ULA4_9MYCO</name>
<dbReference type="EMBL" id="UPHM01000150">
    <property type="protein sequence ID" value="VBA31666.1"/>
    <property type="molecule type" value="Genomic_DNA"/>
</dbReference>
<keyword evidence="4" id="KW-1185">Reference proteome</keyword>
<dbReference type="Proteomes" id="UP000279331">
    <property type="component" value="Unassembled WGS sequence"/>
</dbReference>
<evidence type="ECO:0000256" key="1">
    <source>
        <dbReference type="SAM" id="MobiDB-lite"/>
    </source>
</evidence>
<organism evidence="2 5">
    <name type="scientific">Mycobacterium persicum</name>
    <dbReference type="NCBI Taxonomy" id="1487726"/>
    <lineage>
        <taxon>Bacteria</taxon>
        <taxon>Bacillati</taxon>
        <taxon>Actinomycetota</taxon>
        <taxon>Actinomycetes</taxon>
        <taxon>Mycobacteriales</taxon>
        <taxon>Mycobacteriaceae</taxon>
        <taxon>Mycobacterium</taxon>
    </lineage>
</organism>
<accession>A0AB38ULA4</accession>
<protein>
    <recommendedName>
        <fullName evidence="6">DUF35 domain-containing protein</fullName>
    </recommendedName>
</protein>
<comment type="caution">
    <text evidence="2">The sequence shown here is derived from an EMBL/GenBank/DDBJ whole genome shotgun (WGS) entry which is preliminary data.</text>
</comment>
<sequence>MKLCMVCAYPLTPVLNGVCKTCGSMRVVPTSLQITAIQRHTYCVDNNLLGVSVQVTASGVLVFAEIFSELSLGNGDRAKAPSEKFASGNLFGAVQGGPAAGYEQPTTQSGHRWATPGWTAPAGLDGPGVHRGRQRPM</sequence>
<proteinExistence type="predicted"/>
<evidence type="ECO:0000313" key="5">
    <source>
        <dbReference type="Proteomes" id="UP000279331"/>
    </source>
</evidence>
<evidence type="ECO:0008006" key="6">
    <source>
        <dbReference type="Google" id="ProtNLM"/>
    </source>
</evidence>
<dbReference type="AlphaFoldDB" id="A0AB38ULA4"/>
<gene>
    <name evidence="2" type="ORF">LAUMK42_00126</name>
    <name evidence="3" type="ORF">LAUMK4_05531</name>
</gene>
<reference evidence="4 5" key="1">
    <citation type="submission" date="2018-09" db="EMBL/GenBank/DDBJ databases">
        <authorList>
            <person name="Tagini F."/>
        </authorList>
    </citation>
    <scope>NUCLEOTIDE SEQUENCE [LARGE SCALE GENOMIC DNA]</scope>
    <source>
        <strain evidence="3 4">MK4</strain>
        <strain evidence="2 5">MK42</strain>
    </source>
</reference>
<evidence type="ECO:0000313" key="4">
    <source>
        <dbReference type="Proteomes" id="UP000271464"/>
    </source>
</evidence>
<evidence type="ECO:0000313" key="2">
    <source>
        <dbReference type="EMBL" id="VAZ81325.1"/>
    </source>
</evidence>
<dbReference type="Proteomes" id="UP000271464">
    <property type="component" value="Unassembled WGS sequence"/>
</dbReference>
<evidence type="ECO:0000313" key="3">
    <source>
        <dbReference type="EMBL" id="VBA31666.1"/>
    </source>
</evidence>